<dbReference type="EMBL" id="RBAL01000001">
    <property type="protein sequence ID" value="RKN47219.1"/>
    <property type="molecule type" value="Genomic_DNA"/>
</dbReference>
<dbReference type="Pfam" id="PF13560">
    <property type="entry name" value="HTH_31"/>
    <property type="match status" value="1"/>
</dbReference>
<evidence type="ECO:0000313" key="3">
    <source>
        <dbReference type="EMBL" id="RKN47219.1"/>
    </source>
</evidence>
<organism evidence="3 4">
    <name type="scientific">Streptomyces hoynatensis</name>
    <dbReference type="NCBI Taxonomy" id="1141874"/>
    <lineage>
        <taxon>Bacteria</taxon>
        <taxon>Bacillati</taxon>
        <taxon>Actinomycetota</taxon>
        <taxon>Actinomycetes</taxon>
        <taxon>Kitasatosporales</taxon>
        <taxon>Streptomycetaceae</taxon>
        <taxon>Streptomyces</taxon>
    </lineage>
</organism>
<feature type="domain" description="HTH cro/C1-type" evidence="2">
    <location>
        <begin position="33"/>
        <end position="72"/>
    </location>
</feature>
<accession>A0A3A9ZGF7</accession>
<dbReference type="InterPro" id="IPR010982">
    <property type="entry name" value="Lambda_DNA-bd_dom_sf"/>
</dbReference>
<evidence type="ECO:0000313" key="4">
    <source>
        <dbReference type="Proteomes" id="UP000272474"/>
    </source>
</evidence>
<sequence length="378" mass="41581">MTSAQRPLPGRSRTGSQSSCPHPQAGAITGHLLKTIRERIPLTQRRLAELLGVDITTVQGWESGRRPLPSVSFTQFQAVRRQLLRCGADARLVPLLEVASQADAVIAHTLALSSQRRPVEHPLAQWVYTRTAAHMIVWALTDIPPAALPPAPPRTSSRRGPAPKSPLLPTAERQAFFSHLRRCAEEADRLGESGALLRRQAVYLCSYDRAADTHAWLAHMRRPMKLSFSSTSEWSEARSLATSLARYGERDVLRAFIDHGTSDDSAEVANLNYWAYWLGLDRCPRADDSFMAAASSQCWDAGGLLRALATRLSPGLACIELNVHTVWAMLAAHPRLTAADPRLSADLANRVGVLLDDGGTSSRARRELEQLHYGLRMA</sequence>
<protein>
    <submittedName>
        <fullName evidence="3">XRE family transcriptional regulator</fullName>
    </submittedName>
</protein>
<keyword evidence="4" id="KW-1185">Reference proteome</keyword>
<feature type="region of interest" description="Disordered" evidence="1">
    <location>
        <begin position="148"/>
        <end position="168"/>
    </location>
</feature>
<dbReference type="Proteomes" id="UP000272474">
    <property type="component" value="Unassembled WGS sequence"/>
</dbReference>
<reference evidence="3 4" key="1">
    <citation type="journal article" date="2014" name="Int. J. Syst. Evol. Microbiol.">
        <title>Streptomyces hoynatensis sp. nov., isolated from deep marine sediment.</title>
        <authorList>
            <person name="Veyisoglu A."/>
            <person name="Sahin N."/>
        </authorList>
    </citation>
    <scope>NUCLEOTIDE SEQUENCE [LARGE SCALE GENOMIC DNA]</scope>
    <source>
        <strain evidence="3 4">KCTC 29097</strain>
    </source>
</reference>
<evidence type="ECO:0000259" key="2">
    <source>
        <dbReference type="PROSITE" id="PS50943"/>
    </source>
</evidence>
<dbReference type="PROSITE" id="PS50943">
    <property type="entry name" value="HTH_CROC1"/>
    <property type="match status" value="1"/>
</dbReference>
<dbReference type="Gene3D" id="1.10.260.40">
    <property type="entry name" value="lambda repressor-like DNA-binding domains"/>
    <property type="match status" value="1"/>
</dbReference>
<dbReference type="CDD" id="cd00093">
    <property type="entry name" value="HTH_XRE"/>
    <property type="match status" value="1"/>
</dbReference>
<dbReference type="GO" id="GO:0003677">
    <property type="term" value="F:DNA binding"/>
    <property type="evidence" value="ECO:0007669"/>
    <property type="project" value="InterPro"/>
</dbReference>
<name>A0A3A9ZGF7_9ACTN</name>
<dbReference type="AlphaFoldDB" id="A0A3A9ZGF7"/>
<proteinExistence type="predicted"/>
<dbReference type="InterPro" id="IPR001387">
    <property type="entry name" value="Cro/C1-type_HTH"/>
</dbReference>
<dbReference type="SMART" id="SM00530">
    <property type="entry name" value="HTH_XRE"/>
    <property type="match status" value="1"/>
</dbReference>
<comment type="caution">
    <text evidence="3">The sequence shown here is derived from an EMBL/GenBank/DDBJ whole genome shotgun (WGS) entry which is preliminary data.</text>
</comment>
<evidence type="ECO:0000256" key="1">
    <source>
        <dbReference type="SAM" id="MobiDB-lite"/>
    </source>
</evidence>
<gene>
    <name evidence="3" type="ORF">D7294_03395</name>
</gene>
<feature type="region of interest" description="Disordered" evidence="1">
    <location>
        <begin position="1"/>
        <end position="26"/>
    </location>
</feature>
<dbReference type="SUPFAM" id="SSF47413">
    <property type="entry name" value="lambda repressor-like DNA-binding domains"/>
    <property type="match status" value="1"/>
</dbReference>